<name>A0AAW2JHG0_SESRA</name>
<feature type="compositionally biased region" description="Basic and acidic residues" evidence="1">
    <location>
        <begin position="1"/>
        <end position="15"/>
    </location>
</feature>
<dbReference type="AlphaFoldDB" id="A0AAW2JHG0"/>
<organism evidence="2">
    <name type="scientific">Sesamum radiatum</name>
    <name type="common">Black benniseed</name>
    <dbReference type="NCBI Taxonomy" id="300843"/>
    <lineage>
        <taxon>Eukaryota</taxon>
        <taxon>Viridiplantae</taxon>
        <taxon>Streptophyta</taxon>
        <taxon>Embryophyta</taxon>
        <taxon>Tracheophyta</taxon>
        <taxon>Spermatophyta</taxon>
        <taxon>Magnoliopsida</taxon>
        <taxon>eudicotyledons</taxon>
        <taxon>Gunneridae</taxon>
        <taxon>Pentapetalae</taxon>
        <taxon>asterids</taxon>
        <taxon>lamiids</taxon>
        <taxon>Lamiales</taxon>
        <taxon>Pedaliaceae</taxon>
        <taxon>Sesamum</taxon>
    </lineage>
</organism>
<dbReference type="EMBL" id="JACGWJ010000364">
    <property type="protein sequence ID" value="KAL0292973.1"/>
    <property type="molecule type" value="Genomic_DNA"/>
</dbReference>
<reference evidence="2" key="1">
    <citation type="submission" date="2020-06" db="EMBL/GenBank/DDBJ databases">
        <authorList>
            <person name="Li T."/>
            <person name="Hu X."/>
            <person name="Zhang T."/>
            <person name="Song X."/>
            <person name="Zhang H."/>
            <person name="Dai N."/>
            <person name="Sheng W."/>
            <person name="Hou X."/>
            <person name="Wei L."/>
        </authorList>
    </citation>
    <scope>NUCLEOTIDE SEQUENCE</scope>
    <source>
        <strain evidence="2">G02</strain>
        <tissue evidence="2">Leaf</tissue>
    </source>
</reference>
<evidence type="ECO:0000256" key="1">
    <source>
        <dbReference type="SAM" id="MobiDB-lite"/>
    </source>
</evidence>
<evidence type="ECO:0000313" key="2">
    <source>
        <dbReference type="EMBL" id="KAL0292973.1"/>
    </source>
</evidence>
<feature type="region of interest" description="Disordered" evidence="1">
    <location>
        <begin position="1"/>
        <end position="22"/>
    </location>
</feature>
<reference evidence="2" key="2">
    <citation type="journal article" date="2024" name="Plant">
        <title>Genomic evolution and insights into agronomic trait innovations of Sesamum species.</title>
        <authorList>
            <person name="Miao H."/>
            <person name="Wang L."/>
            <person name="Qu L."/>
            <person name="Liu H."/>
            <person name="Sun Y."/>
            <person name="Le M."/>
            <person name="Wang Q."/>
            <person name="Wei S."/>
            <person name="Zheng Y."/>
            <person name="Lin W."/>
            <person name="Duan Y."/>
            <person name="Cao H."/>
            <person name="Xiong S."/>
            <person name="Wang X."/>
            <person name="Wei L."/>
            <person name="Li C."/>
            <person name="Ma Q."/>
            <person name="Ju M."/>
            <person name="Zhao R."/>
            <person name="Li G."/>
            <person name="Mu C."/>
            <person name="Tian Q."/>
            <person name="Mei H."/>
            <person name="Zhang T."/>
            <person name="Gao T."/>
            <person name="Zhang H."/>
        </authorList>
    </citation>
    <scope>NUCLEOTIDE SEQUENCE</scope>
    <source>
        <strain evidence="2">G02</strain>
    </source>
</reference>
<accession>A0AAW2JHG0</accession>
<comment type="caution">
    <text evidence="2">The sequence shown here is derived from an EMBL/GenBank/DDBJ whole genome shotgun (WGS) entry which is preliminary data.</text>
</comment>
<sequence length="93" mass="10322">MIGGRRESGLRKKDGGGGGQSFCRSRIAADLRRIFLGGVFAFLYPDGFFVSSPSVHHSVANSDSEVRLLLFISSYSYMLYPKFSSSLDWKMCV</sequence>
<protein>
    <submittedName>
        <fullName evidence="2">Uncharacterized protein</fullName>
    </submittedName>
</protein>
<gene>
    <name evidence="2" type="ORF">Sradi_6962300</name>
</gene>
<proteinExistence type="predicted"/>